<dbReference type="InterPro" id="IPR001356">
    <property type="entry name" value="HD"/>
</dbReference>
<dbReference type="OrthoDB" id="6159439at2759"/>
<evidence type="ECO:0000259" key="12">
    <source>
        <dbReference type="PROSITE" id="PS50071"/>
    </source>
</evidence>
<feature type="coiled-coil region" evidence="10">
    <location>
        <begin position="250"/>
        <end position="284"/>
    </location>
</feature>
<evidence type="ECO:0000256" key="6">
    <source>
        <dbReference type="ARBA" id="ARBA00023163"/>
    </source>
</evidence>
<feature type="compositionally biased region" description="Basic and acidic residues" evidence="11">
    <location>
        <begin position="105"/>
        <end position="118"/>
    </location>
</feature>
<feature type="domain" description="Homeobox" evidence="12">
    <location>
        <begin position="191"/>
        <end position="251"/>
    </location>
</feature>
<dbReference type="SUPFAM" id="SSF46689">
    <property type="entry name" value="Homeodomain-like"/>
    <property type="match status" value="1"/>
</dbReference>
<evidence type="ECO:0000256" key="5">
    <source>
        <dbReference type="ARBA" id="ARBA00023155"/>
    </source>
</evidence>
<dbReference type="PANTHER" id="PTHR45714">
    <property type="entry name" value="HOMEOBOX-LEUCINE ZIPPER PROTEIN HAT14"/>
    <property type="match status" value="1"/>
</dbReference>
<dbReference type="InterPro" id="IPR050762">
    <property type="entry name" value="HD-ZIP_Homeobox_LZ_Class_II"/>
</dbReference>
<dbReference type="CDD" id="cd00086">
    <property type="entry name" value="homeodomain"/>
    <property type="match status" value="1"/>
</dbReference>
<comment type="caution">
    <text evidence="13">The sequence shown here is derived from an EMBL/GenBank/DDBJ whole genome shotgun (WGS) entry which is preliminary data.</text>
</comment>
<evidence type="ECO:0000256" key="10">
    <source>
        <dbReference type="SAM" id="Coils"/>
    </source>
</evidence>
<dbReference type="GO" id="GO:0043565">
    <property type="term" value="F:sequence-specific DNA binding"/>
    <property type="evidence" value="ECO:0007669"/>
    <property type="project" value="InterPro"/>
</dbReference>
<dbReference type="Gene3D" id="1.10.10.60">
    <property type="entry name" value="Homeodomain-like"/>
    <property type="match status" value="1"/>
</dbReference>
<keyword evidence="4 8" id="KW-0238">DNA-binding</keyword>
<feature type="compositionally biased region" description="Low complexity" evidence="11">
    <location>
        <begin position="42"/>
        <end position="54"/>
    </location>
</feature>
<dbReference type="AlphaFoldDB" id="A0A811MY68"/>
<feature type="compositionally biased region" description="Basic and acidic residues" evidence="11">
    <location>
        <begin position="164"/>
        <end position="174"/>
    </location>
</feature>
<feature type="region of interest" description="Disordered" evidence="11">
    <location>
        <begin position="315"/>
        <end position="348"/>
    </location>
</feature>
<keyword evidence="3" id="KW-0805">Transcription regulation</keyword>
<feature type="compositionally biased region" description="Low complexity" evidence="11">
    <location>
        <begin position="143"/>
        <end position="153"/>
    </location>
</feature>
<evidence type="ECO:0000313" key="13">
    <source>
        <dbReference type="EMBL" id="CAD6212053.1"/>
    </source>
</evidence>
<feature type="DNA-binding region" description="Homeobox" evidence="8">
    <location>
        <begin position="193"/>
        <end position="252"/>
    </location>
</feature>
<evidence type="ECO:0000256" key="1">
    <source>
        <dbReference type="ARBA" id="ARBA00004123"/>
    </source>
</evidence>
<dbReference type="PANTHER" id="PTHR45714:SF88">
    <property type="entry name" value="HOMEOBOX-LEUCINE ZIPPER PROTEIN HAT4"/>
    <property type="match status" value="1"/>
</dbReference>
<dbReference type="InterPro" id="IPR009057">
    <property type="entry name" value="Homeodomain-like_sf"/>
</dbReference>
<evidence type="ECO:0000256" key="11">
    <source>
        <dbReference type="SAM" id="MobiDB-lite"/>
    </source>
</evidence>
<evidence type="ECO:0000313" key="14">
    <source>
        <dbReference type="Proteomes" id="UP000604825"/>
    </source>
</evidence>
<comment type="subcellular location">
    <subcellularLocation>
        <location evidence="1 8 9">Nucleus</location>
    </subcellularLocation>
</comment>
<organism evidence="13 14">
    <name type="scientific">Miscanthus lutarioriparius</name>
    <dbReference type="NCBI Taxonomy" id="422564"/>
    <lineage>
        <taxon>Eukaryota</taxon>
        <taxon>Viridiplantae</taxon>
        <taxon>Streptophyta</taxon>
        <taxon>Embryophyta</taxon>
        <taxon>Tracheophyta</taxon>
        <taxon>Spermatophyta</taxon>
        <taxon>Magnoliopsida</taxon>
        <taxon>Liliopsida</taxon>
        <taxon>Poales</taxon>
        <taxon>Poaceae</taxon>
        <taxon>PACMAD clade</taxon>
        <taxon>Panicoideae</taxon>
        <taxon>Andropogonodae</taxon>
        <taxon>Andropogoneae</taxon>
        <taxon>Saccharinae</taxon>
        <taxon>Miscanthus</taxon>
    </lineage>
</organism>
<name>A0A811MY68_9POAL</name>
<gene>
    <name evidence="13" type="ORF">NCGR_LOCUS7861</name>
</gene>
<dbReference type="Proteomes" id="UP000604825">
    <property type="component" value="Unassembled WGS sequence"/>
</dbReference>
<evidence type="ECO:0000256" key="2">
    <source>
        <dbReference type="ARBA" id="ARBA00006074"/>
    </source>
</evidence>
<protein>
    <recommendedName>
        <fullName evidence="12">Homeobox domain-containing protein</fullName>
    </recommendedName>
</protein>
<dbReference type="SMART" id="SM00389">
    <property type="entry name" value="HOX"/>
    <property type="match status" value="1"/>
</dbReference>
<evidence type="ECO:0000256" key="7">
    <source>
        <dbReference type="ARBA" id="ARBA00023242"/>
    </source>
</evidence>
<dbReference type="Pfam" id="PF02183">
    <property type="entry name" value="HALZ"/>
    <property type="match status" value="1"/>
</dbReference>
<keyword evidence="10" id="KW-0175">Coiled coil</keyword>
<dbReference type="FunFam" id="1.10.10.60:FF:000577">
    <property type="entry name" value="Homeobox-leucine zipper protein 18"/>
    <property type="match status" value="1"/>
</dbReference>
<evidence type="ECO:0000256" key="9">
    <source>
        <dbReference type="RuleBase" id="RU000682"/>
    </source>
</evidence>
<feature type="region of interest" description="Disordered" evidence="11">
    <location>
        <begin position="31"/>
        <end position="55"/>
    </location>
</feature>
<keyword evidence="5 8" id="KW-0371">Homeobox</keyword>
<evidence type="ECO:0000256" key="3">
    <source>
        <dbReference type="ARBA" id="ARBA00023015"/>
    </source>
</evidence>
<dbReference type="Pfam" id="PF00046">
    <property type="entry name" value="Homeodomain"/>
    <property type="match status" value="1"/>
</dbReference>
<dbReference type="PROSITE" id="PS50071">
    <property type="entry name" value="HOMEOBOX_2"/>
    <property type="match status" value="1"/>
</dbReference>
<keyword evidence="7 8" id="KW-0539">Nucleus</keyword>
<dbReference type="InterPro" id="IPR006712">
    <property type="entry name" value="HD-ZIP_N"/>
</dbReference>
<accession>A0A811MY68</accession>
<comment type="similarity">
    <text evidence="2">Belongs to the HD-ZIP homeobox family. Class II subfamily.</text>
</comment>
<keyword evidence="14" id="KW-1185">Reference proteome</keyword>
<dbReference type="PROSITE" id="PS00027">
    <property type="entry name" value="HOMEOBOX_1"/>
    <property type="match status" value="1"/>
</dbReference>
<proteinExistence type="inferred from homology"/>
<dbReference type="GO" id="GO:0000981">
    <property type="term" value="F:DNA-binding transcription factor activity, RNA polymerase II-specific"/>
    <property type="evidence" value="ECO:0007669"/>
    <property type="project" value="InterPro"/>
</dbReference>
<dbReference type="InterPro" id="IPR003106">
    <property type="entry name" value="Leu_zip_homeo"/>
</dbReference>
<dbReference type="Pfam" id="PF04618">
    <property type="entry name" value="HD-ZIP_N"/>
    <property type="match status" value="1"/>
</dbReference>
<feature type="region of interest" description="Disordered" evidence="11">
    <location>
        <begin position="89"/>
        <end position="201"/>
    </location>
</feature>
<sequence>MAVNARGEEQYGNDNHLGLGLSLSLGIAAAAPAEVEPPPPRQQQQQQRAISVAPISSLLPGSQWWNGPAGSGPDRDTAHMHAGMMMDPSLERKHQQPQPQATTCHSHEMPFLRLRGIDVNRAPAGETRTRRGSCSEDEEPGASSPNSTLSSLSGKRAAPARSSGEVDREADGHTPRAGGGGSDDEDSGGAGSGSRKKLRLSKDQAAVLEDNFKEHNTLNPKQKAALAKQLNLKPRQVEVWFQNRRARTKLKQTEVDCEFLKRCCETLTEENRRLQREVAELRALKLVAPHHYARMPPPTTLTMCPSCERLASAASADEAAGRTTAPTGPWGPLPVRPVFVADGPARRS</sequence>
<dbReference type="SMART" id="SM00340">
    <property type="entry name" value="HALZ"/>
    <property type="match status" value="1"/>
</dbReference>
<evidence type="ECO:0000256" key="8">
    <source>
        <dbReference type="PROSITE-ProRule" id="PRU00108"/>
    </source>
</evidence>
<dbReference type="InterPro" id="IPR017970">
    <property type="entry name" value="Homeobox_CS"/>
</dbReference>
<feature type="compositionally biased region" description="Low complexity" evidence="11">
    <location>
        <begin position="315"/>
        <end position="325"/>
    </location>
</feature>
<evidence type="ECO:0000256" key="4">
    <source>
        <dbReference type="ARBA" id="ARBA00023125"/>
    </source>
</evidence>
<feature type="region of interest" description="Disordered" evidence="11">
    <location>
        <begin position="61"/>
        <end position="80"/>
    </location>
</feature>
<dbReference type="EMBL" id="CAJGYO010000002">
    <property type="protein sequence ID" value="CAD6212053.1"/>
    <property type="molecule type" value="Genomic_DNA"/>
</dbReference>
<reference evidence="13" key="1">
    <citation type="submission" date="2020-10" db="EMBL/GenBank/DDBJ databases">
        <authorList>
            <person name="Han B."/>
            <person name="Lu T."/>
            <person name="Zhao Q."/>
            <person name="Huang X."/>
            <person name="Zhao Y."/>
        </authorList>
    </citation>
    <scope>NUCLEOTIDE SEQUENCE</scope>
</reference>
<dbReference type="GO" id="GO:0005634">
    <property type="term" value="C:nucleus"/>
    <property type="evidence" value="ECO:0007669"/>
    <property type="project" value="UniProtKB-SubCell"/>
</dbReference>
<keyword evidence="6" id="KW-0804">Transcription</keyword>